<keyword evidence="3 7" id="KW-0808">Transferase</keyword>
<dbReference type="SMART" id="SM00563">
    <property type="entry name" value="PlsC"/>
    <property type="match status" value="1"/>
</dbReference>
<reference evidence="7 8" key="1">
    <citation type="submission" date="2019-01" db="EMBL/GenBank/DDBJ databases">
        <authorList>
            <consortium name="Pathogen Informatics"/>
        </authorList>
    </citation>
    <scope>NUCLEOTIDE SEQUENCE [LARGE SCALE GENOMIC DNA]</scope>
    <source>
        <strain evidence="7 8">NCTC10118</strain>
    </source>
</reference>
<evidence type="ECO:0000313" key="7">
    <source>
        <dbReference type="EMBL" id="VEU62641.1"/>
    </source>
</evidence>
<organism evidence="7 8">
    <name type="scientific">Mycoplasmopsis bovirhinis</name>
    <dbReference type="NCBI Taxonomy" id="29553"/>
    <lineage>
        <taxon>Bacteria</taxon>
        <taxon>Bacillati</taxon>
        <taxon>Mycoplasmatota</taxon>
        <taxon>Mycoplasmoidales</taxon>
        <taxon>Metamycoplasmataceae</taxon>
        <taxon>Mycoplasmopsis</taxon>
    </lineage>
</organism>
<dbReference type="Proteomes" id="UP000289952">
    <property type="component" value="Chromosome"/>
</dbReference>
<evidence type="ECO:0000256" key="2">
    <source>
        <dbReference type="ARBA" id="ARBA00022516"/>
    </source>
</evidence>
<comment type="pathway">
    <text evidence="1">Lipid metabolism.</text>
</comment>
<evidence type="ECO:0000313" key="8">
    <source>
        <dbReference type="Proteomes" id="UP000289952"/>
    </source>
</evidence>
<evidence type="ECO:0000259" key="6">
    <source>
        <dbReference type="SMART" id="SM00563"/>
    </source>
</evidence>
<dbReference type="GO" id="GO:0006654">
    <property type="term" value="P:phosphatidic acid biosynthetic process"/>
    <property type="evidence" value="ECO:0007669"/>
    <property type="project" value="TreeGrafter"/>
</dbReference>
<proteinExistence type="predicted"/>
<accession>A0A449ACD9</accession>
<keyword evidence="2" id="KW-0444">Lipid biosynthesis</keyword>
<sequence>MTIIPKIKMILFSIPWFFRFISIKRLAKKYKKTPDFVPVYERYHKLSYLSKKILKIYNIDLTVKGIDNLPKSGAVLLTPNHKSYTDVLALMVALQKQDYQENSEQRIPTFVAKEELGKSFTIKHAIKLLDTFLLNPNDFRNSLKTLNSFGDYIRDKKTFGIIFPEAHRIKTKELGEFKAGAFKVALQKFIPIVPVAISGTLDSFNSSKTSRTKVTVNFLPMIKARDIIGQEAKALATRVQNLIQAEINKNE</sequence>
<dbReference type="Pfam" id="PF01553">
    <property type="entry name" value="Acyltransferase"/>
    <property type="match status" value="1"/>
</dbReference>
<keyword evidence="5 7" id="KW-0012">Acyltransferase</keyword>
<dbReference type="PANTHER" id="PTHR10434:SF64">
    <property type="entry name" value="1-ACYL-SN-GLYCEROL-3-PHOSPHATE ACYLTRANSFERASE-RELATED"/>
    <property type="match status" value="1"/>
</dbReference>
<dbReference type="InterPro" id="IPR002123">
    <property type="entry name" value="Plipid/glycerol_acylTrfase"/>
</dbReference>
<keyword evidence="8" id="KW-1185">Reference proteome</keyword>
<gene>
    <name evidence="7" type="primary">plsC</name>
    <name evidence="7" type="ORF">NCTC10118_00083</name>
</gene>
<dbReference type="CDD" id="cd07989">
    <property type="entry name" value="LPLAT_AGPAT-like"/>
    <property type="match status" value="1"/>
</dbReference>
<feature type="domain" description="Phospholipid/glycerol acyltransferase" evidence="6">
    <location>
        <begin position="75"/>
        <end position="200"/>
    </location>
</feature>
<evidence type="ECO:0000256" key="5">
    <source>
        <dbReference type="ARBA" id="ARBA00023315"/>
    </source>
</evidence>
<dbReference type="RefSeq" id="WP_129620932.1">
    <property type="nucleotide sequence ID" value="NZ_LR214972.1"/>
</dbReference>
<dbReference type="SUPFAM" id="SSF69593">
    <property type="entry name" value="Glycerol-3-phosphate (1)-acyltransferase"/>
    <property type="match status" value="1"/>
</dbReference>
<name>A0A449ACD9_9BACT</name>
<dbReference type="EMBL" id="LR214972">
    <property type="protein sequence ID" value="VEU62641.1"/>
    <property type="molecule type" value="Genomic_DNA"/>
</dbReference>
<protein>
    <submittedName>
        <fullName evidence="7">1-acyl-sn-glycerol-3-phosphate acyltransferase</fullName>
        <ecNumber evidence="7">2.3.1.51</ecNumber>
    </submittedName>
</protein>
<dbReference type="AlphaFoldDB" id="A0A449ACD9"/>
<evidence type="ECO:0000256" key="3">
    <source>
        <dbReference type="ARBA" id="ARBA00022679"/>
    </source>
</evidence>
<dbReference type="OrthoDB" id="9803035at2"/>
<keyword evidence="4" id="KW-0443">Lipid metabolism</keyword>
<dbReference type="EC" id="2.3.1.51" evidence="7"/>
<evidence type="ECO:0000256" key="1">
    <source>
        <dbReference type="ARBA" id="ARBA00005189"/>
    </source>
</evidence>
<dbReference type="GO" id="GO:0003841">
    <property type="term" value="F:1-acylglycerol-3-phosphate O-acyltransferase activity"/>
    <property type="evidence" value="ECO:0007669"/>
    <property type="project" value="UniProtKB-EC"/>
</dbReference>
<dbReference type="PANTHER" id="PTHR10434">
    <property type="entry name" value="1-ACYL-SN-GLYCEROL-3-PHOSPHATE ACYLTRANSFERASE"/>
    <property type="match status" value="1"/>
</dbReference>
<evidence type="ECO:0000256" key="4">
    <source>
        <dbReference type="ARBA" id="ARBA00023098"/>
    </source>
</evidence>